<keyword evidence="3" id="KW-1185">Reference proteome</keyword>
<dbReference type="RefSeq" id="WP_192038339.1">
    <property type="nucleotide sequence ID" value="NZ_JACYWE010000002.1"/>
</dbReference>
<feature type="transmembrane region" description="Helical" evidence="1">
    <location>
        <begin position="81"/>
        <end position="105"/>
    </location>
</feature>
<dbReference type="EMBL" id="JACYWE010000002">
    <property type="protein sequence ID" value="MBD8505891.1"/>
    <property type="molecule type" value="Genomic_DNA"/>
</dbReference>
<feature type="transmembrane region" description="Helical" evidence="1">
    <location>
        <begin position="33"/>
        <end position="52"/>
    </location>
</feature>
<keyword evidence="1" id="KW-1133">Transmembrane helix</keyword>
<feature type="transmembrane region" description="Helical" evidence="1">
    <location>
        <begin position="141"/>
        <end position="159"/>
    </location>
</feature>
<protein>
    <submittedName>
        <fullName evidence="2">Uncharacterized protein</fullName>
    </submittedName>
</protein>
<dbReference type="AlphaFoldDB" id="A0A927JB79"/>
<name>A0A927JB79_9ACTN</name>
<keyword evidence="1" id="KW-0472">Membrane</keyword>
<sequence>MIRTALIVAVPGWVAIAATGLLALQSVTAPATGQMPVVILVALVGTISAAAASHARWGGAGALVTVAAAIVLLALPGAAPLLAGTGLIVVGACAALLHVLTAWCARHGIAVGPLLRQLGPPTAAVTVVAAAGAIVPLLSPWMVALAAPAAIAAMGIAVLRATRFPRNRGV</sequence>
<evidence type="ECO:0000313" key="2">
    <source>
        <dbReference type="EMBL" id="MBD8505891.1"/>
    </source>
</evidence>
<proteinExistence type="predicted"/>
<comment type="caution">
    <text evidence="2">The sequence shown here is derived from an EMBL/GenBank/DDBJ whole genome shotgun (WGS) entry which is preliminary data.</text>
</comment>
<accession>A0A927JB79</accession>
<evidence type="ECO:0000256" key="1">
    <source>
        <dbReference type="SAM" id="Phobius"/>
    </source>
</evidence>
<feature type="transmembrane region" description="Helical" evidence="1">
    <location>
        <begin position="117"/>
        <end position="135"/>
    </location>
</feature>
<organism evidence="2 3">
    <name type="scientific">Lolliginicoccus lacisalsi</name>
    <dbReference type="NCBI Taxonomy" id="2742202"/>
    <lineage>
        <taxon>Bacteria</taxon>
        <taxon>Bacillati</taxon>
        <taxon>Actinomycetota</taxon>
        <taxon>Actinomycetes</taxon>
        <taxon>Mycobacteriales</taxon>
        <taxon>Hoyosellaceae</taxon>
        <taxon>Lolliginicoccus</taxon>
    </lineage>
</organism>
<gene>
    <name evidence="2" type="ORF">HT102_05265</name>
</gene>
<dbReference type="Proteomes" id="UP000642993">
    <property type="component" value="Unassembled WGS sequence"/>
</dbReference>
<keyword evidence="1" id="KW-0812">Transmembrane</keyword>
<feature type="transmembrane region" description="Helical" evidence="1">
    <location>
        <begin position="57"/>
        <end position="75"/>
    </location>
</feature>
<reference evidence="2" key="1">
    <citation type="submission" date="2020-09" db="EMBL/GenBank/DDBJ databases">
        <title>Hoyosella lacisalsi sp. nov., a halotolerant actinobacterium isolated from soil of Lake Gudzhirganskoe.</title>
        <authorList>
            <person name="Yang Q."/>
            <person name="Guo P.Y."/>
            <person name="Liu S.W."/>
            <person name="Li F.N."/>
            <person name="Sun C.H."/>
        </authorList>
    </citation>
    <scope>NUCLEOTIDE SEQUENCE</scope>
    <source>
        <strain evidence="2">G463</strain>
    </source>
</reference>
<evidence type="ECO:0000313" key="3">
    <source>
        <dbReference type="Proteomes" id="UP000642993"/>
    </source>
</evidence>